<dbReference type="Gene3D" id="3.40.390.10">
    <property type="entry name" value="Collagenase (Catalytic Domain)"/>
    <property type="match status" value="1"/>
</dbReference>
<evidence type="ECO:0008006" key="5">
    <source>
        <dbReference type="Google" id="ProtNLM"/>
    </source>
</evidence>
<dbReference type="EMBL" id="PQWO01000010">
    <property type="protein sequence ID" value="PZD72422.1"/>
    <property type="molecule type" value="Genomic_DNA"/>
</dbReference>
<protein>
    <recommendedName>
        <fullName evidence="5">Peptidase M10 metallopeptidase domain-containing protein</fullName>
    </recommendedName>
</protein>
<feature type="signal peptide" evidence="2">
    <location>
        <begin position="1"/>
        <end position="23"/>
    </location>
</feature>
<keyword evidence="2" id="KW-0732">Signal</keyword>
<evidence type="ECO:0000313" key="3">
    <source>
        <dbReference type="EMBL" id="PZD72422.1"/>
    </source>
</evidence>
<keyword evidence="4" id="KW-1185">Reference proteome</keyword>
<comment type="caution">
    <text evidence="3">The sequence shown here is derived from an EMBL/GenBank/DDBJ whole genome shotgun (WGS) entry which is preliminary data.</text>
</comment>
<dbReference type="GO" id="GO:0008237">
    <property type="term" value="F:metallopeptidase activity"/>
    <property type="evidence" value="ECO:0007669"/>
    <property type="project" value="InterPro"/>
</dbReference>
<keyword evidence="1" id="KW-0812">Transmembrane</keyword>
<proteinExistence type="predicted"/>
<gene>
    <name evidence="3" type="ORF">C1752_03630</name>
</gene>
<dbReference type="InterPro" id="IPR024079">
    <property type="entry name" value="MetalloPept_cat_dom_sf"/>
</dbReference>
<keyword evidence="1" id="KW-1133">Transmembrane helix</keyword>
<keyword evidence="1" id="KW-0472">Membrane</keyword>
<name>A0A2W1JNE1_9CYAN</name>
<organism evidence="3 4">
    <name type="scientific">Acaryochloris thomasi RCC1774</name>
    <dbReference type="NCBI Taxonomy" id="1764569"/>
    <lineage>
        <taxon>Bacteria</taxon>
        <taxon>Bacillati</taxon>
        <taxon>Cyanobacteriota</taxon>
        <taxon>Cyanophyceae</taxon>
        <taxon>Acaryochloridales</taxon>
        <taxon>Acaryochloridaceae</taxon>
        <taxon>Acaryochloris</taxon>
        <taxon>Acaryochloris thomasi</taxon>
    </lineage>
</organism>
<evidence type="ECO:0000256" key="2">
    <source>
        <dbReference type="SAM" id="SignalP"/>
    </source>
</evidence>
<dbReference type="Proteomes" id="UP000248857">
    <property type="component" value="Unassembled WGS sequence"/>
</dbReference>
<feature type="transmembrane region" description="Helical" evidence="1">
    <location>
        <begin position="304"/>
        <end position="327"/>
    </location>
</feature>
<reference evidence="3 4" key="1">
    <citation type="journal article" date="2018" name="Sci. Rep.">
        <title>A novel species of the marine cyanobacterium Acaryochloris with a unique pigment content and lifestyle.</title>
        <authorList>
            <person name="Partensky F."/>
            <person name="Six C."/>
            <person name="Ratin M."/>
            <person name="Garczarek L."/>
            <person name="Vaulot D."/>
            <person name="Probert I."/>
            <person name="Calteau A."/>
            <person name="Gourvil P."/>
            <person name="Marie D."/>
            <person name="Grebert T."/>
            <person name="Bouchier C."/>
            <person name="Le Panse S."/>
            <person name="Gachenot M."/>
            <person name="Rodriguez F."/>
            <person name="Garrido J.L."/>
        </authorList>
    </citation>
    <scope>NUCLEOTIDE SEQUENCE [LARGE SCALE GENOMIC DNA]</scope>
    <source>
        <strain evidence="3 4">RCC1774</strain>
    </source>
</reference>
<dbReference type="SUPFAM" id="SSF55486">
    <property type="entry name" value="Metalloproteases ('zincins'), catalytic domain"/>
    <property type="match status" value="1"/>
</dbReference>
<feature type="chain" id="PRO_5016113316" description="Peptidase M10 metallopeptidase domain-containing protein" evidence="2">
    <location>
        <begin position="24"/>
        <end position="336"/>
    </location>
</feature>
<accession>A0A2W1JNE1</accession>
<sequence>MIRLRRFVVCGLLFGGLVPSAQAFVLLERDDQPVNTVEEAVETAARWSYEPGSVTEGVRGLDEGLEVAIATNFCERLVPQFRDPYPPDCDQVKTALKVALNQWAEEHPVLKFVDVSGTITPALPPPNHPEPWQGFGAELDFFVLNGQEYPAVSEVGGYTSYWSVNKPPRLTNGQKAEGGSTINSADIILNAETCFFFNAQQPIPECNHFQSLVLHEVGHALGLGHPDELPERNLDTDRSPATEIAINCEQPAQGLQASPALEPNAAMNGYAGRPAPLLKLTEDDRGGLRFLYPPCTPARKRIPLWLLAVSLLAGILLIVGSLLFLLLQRPQKVKPR</sequence>
<dbReference type="AlphaFoldDB" id="A0A2W1JNE1"/>
<evidence type="ECO:0000256" key="1">
    <source>
        <dbReference type="SAM" id="Phobius"/>
    </source>
</evidence>
<evidence type="ECO:0000313" key="4">
    <source>
        <dbReference type="Proteomes" id="UP000248857"/>
    </source>
</evidence>